<protein>
    <recommendedName>
        <fullName evidence="2">CorA-like transporter domain-containing protein</fullName>
    </recommendedName>
</protein>
<dbReference type="EMBL" id="JAGSXJ010000006">
    <property type="protein sequence ID" value="KAH6690653.1"/>
    <property type="molecule type" value="Genomic_DNA"/>
</dbReference>
<evidence type="ECO:0000256" key="1">
    <source>
        <dbReference type="SAM" id="Phobius"/>
    </source>
</evidence>
<comment type="caution">
    <text evidence="3">The sequence shown here is derived from an EMBL/GenBank/DDBJ whole genome shotgun (WGS) entry which is preliminary data.</text>
</comment>
<evidence type="ECO:0000313" key="4">
    <source>
        <dbReference type="Proteomes" id="UP000770015"/>
    </source>
</evidence>
<feature type="transmembrane region" description="Helical" evidence="1">
    <location>
        <begin position="452"/>
        <end position="474"/>
    </location>
</feature>
<keyword evidence="1" id="KW-0472">Membrane</keyword>
<sequence>QNASRIFQWTGKNLVYFSDLDTDEDGVLRHYQRSIQGLVDLQAHLNAKQSAPHHRFIHITSKWSRSPLGCSQHEMDLILTNHQVMASFVEILLKFQRRETPYALTTFRIEDHLKPSFRQLALKPLNRSGIRLQHCFNVLGIEEYETGSWSFRQVGVYHSFDVQEARSTWVFLKGDFTIKTRLTKALESALPLMNPKAPKSTSHSFGETLEYHLLILQWCAEGWAEYAEDMESKRRDTTVLAKISLQQTPMALHVSSTSGYPTTDNFSREPRIEADFSLIQSLSRRVSKFAAFKSSGLFRNTSERLGRLPEPPQAMERDIMHFADLAFKKLQTLRSYAVEIQDMMSRIENNARVIESIATRYHNLVRSRTFTQYLNEEHISGCQEYVDDFEGQLHVILGSLESFRSRLRTIHDQMEHEGDAFNHILQAHTMFTADMYAQSTLRSADSMNDKTVSMHIITIFTLIFLPGTFVATIFSSGILTFGQDGEFGFGSDMGDWKKKPSETKAEVLMAG</sequence>
<feature type="domain" description="CorA-like transporter" evidence="2">
    <location>
        <begin position="2"/>
        <end position="239"/>
    </location>
</feature>
<feature type="non-terminal residue" evidence="3">
    <location>
        <position position="1"/>
    </location>
</feature>
<name>A0A9P8VEV1_9PEZI</name>
<evidence type="ECO:0000259" key="2">
    <source>
        <dbReference type="Pfam" id="PF26616"/>
    </source>
</evidence>
<accession>A0A9P8VEV1</accession>
<proteinExistence type="predicted"/>
<keyword evidence="1" id="KW-0812">Transmembrane</keyword>
<gene>
    <name evidence="3" type="ORF">F5X68DRAFT_253560</name>
</gene>
<organism evidence="3 4">
    <name type="scientific">Plectosphaerella plurivora</name>
    <dbReference type="NCBI Taxonomy" id="936078"/>
    <lineage>
        <taxon>Eukaryota</taxon>
        <taxon>Fungi</taxon>
        <taxon>Dikarya</taxon>
        <taxon>Ascomycota</taxon>
        <taxon>Pezizomycotina</taxon>
        <taxon>Sordariomycetes</taxon>
        <taxon>Hypocreomycetidae</taxon>
        <taxon>Glomerellales</taxon>
        <taxon>Plectosphaerellaceae</taxon>
        <taxon>Plectosphaerella</taxon>
    </lineage>
</organism>
<dbReference type="Proteomes" id="UP000770015">
    <property type="component" value="Unassembled WGS sequence"/>
</dbReference>
<dbReference type="OrthoDB" id="5396681at2759"/>
<evidence type="ECO:0000313" key="3">
    <source>
        <dbReference type="EMBL" id="KAH6690653.1"/>
    </source>
</evidence>
<reference evidence="3" key="1">
    <citation type="journal article" date="2021" name="Nat. Commun.">
        <title>Genetic determinants of endophytism in the Arabidopsis root mycobiome.</title>
        <authorList>
            <person name="Mesny F."/>
            <person name="Miyauchi S."/>
            <person name="Thiergart T."/>
            <person name="Pickel B."/>
            <person name="Atanasova L."/>
            <person name="Karlsson M."/>
            <person name="Huettel B."/>
            <person name="Barry K.W."/>
            <person name="Haridas S."/>
            <person name="Chen C."/>
            <person name="Bauer D."/>
            <person name="Andreopoulos W."/>
            <person name="Pangilinan J."/>
            <person name="LaButti K."/>
            <person name="Riley R."/>
            <person name="Lipzen A."/>
            <person name="Clum A."/>
            <person name="Drula E."/>
            <person name="Henrissat B."/>
            <person name="Kohler A."/>
            <person name="Grigoriev I.V."/>
            <person name="Martin F.M."/>
            <person name="Hacquard S."/>
        </authorList>
    </citation>
    <scope>NUCLEOTIDE SEQUENCE</scope>
    <source>
        <strain evidence="3">MPI-SDFR-AT-0117</strain>
    </source>
</reference>
<dbReference type="Pfam" id="PF26616">
    <property type="entry name" value="CorA-like"/>
    <property type="match status" value="1"/>
</dbReference>
<dbReference type="Gene3D" id="1.20.58.340">
    <property type="entry name" value="Magnesium transport protein CorA, transmembrane region"/>
    <property type="match status" value="1"/>
</dbReference>
<keyword evidence="1" id="KW-1133">Transmembrane helix</keyword>
<keyword evidence="4" id="KW-1185">Reference proteome</keyword>
<dbReference type="AlphaFoldDB" id="A0A9P8VEV1"/>
<dbReference type="InterPro" id="IPR058257">
    <property type="entry name" value="CorA-like_dom"/>
</dbReference>